<keyword evidence="1" id="KW-1133">Transmembrane helix</keyword>
<dbReference type="OrthoDB" id="5070548at2"/>
<evidence type="ECO:0000313" key="3">
    <source>
        <dbReference type="Proteomes" id="UP000033451"/>
    </source>
</evidence>
<accession>A0A0F0LVV9</accession>
<comment type="caution">
    <text evidence="2">The sequence shown here is derived from an EMBL/GenBank/DDBJ whole genome shotgun (WGS) entry which is preliminary data.</text>
</comment>
<protein>
    <submittedName>
        <fullName evidence="2">Uncharacterized protein</fullName>
    </submittedName>
</protein>
<dbReference type="PATRIC" id="fig|400772.4.peg.1154"/>
<proteinExistence type="predicted"/>
<keyword evidence="3" id="KW-1185">Reference proteome</keyword>
<keyword evidence="1" id="KW-0812">Transmembrane</keyword>
<keyword evidence="1" id="KW-0472">Membrane</keyword>
<dbReference type="InterPro" id="IPR046151">
    <property type="entry name" value="DUF6153"/>
</dbReference>
<dbReference type="EMBL" id="JYIY01000068">
    <property type="protein sequence ID" value="KJL37243.1"/>
    <property type="molecule type" value="Genomic_DNA"/>
</dbReference>
<organism evidence="2 3">
    <name type="scientific">Microbacterium ginsengisoli</name>
    <dbReference type="NCBI Taxonomy" id="400772"/>
    <lineage>
        <taxon>Bacteria</taxon>
        <taxon>Bacillati</taxon>
        <taxon>Actinomycetota</taxon>
        <taxon>Actinomycetes</taxon>
        <taxon>Micrococcales</taxon>
        <taxon>Microbacteriaceae</taxon>
        <taxon>Microbacterium</taxon>
    </lineage>
</organism>
<sequence>MLGVIEEGASTVNQVVARRRALGSRRALWFYLSAVTAIIAGLLAMHSLSLEEDQAGTVVSASAVVAAPDAAADVLVSGVVTPSCDETVCGTSHAVAAVTCLLALLTLLILVLPARDGWMSLLAWLRSLPGRSATFTSRSTLLRPSLIVLSISRT</sequence>
<feature type="transmembrane region" description="Helical" evidence="1">
    <location>
        <begin position="94"/>
        <end position="112"/>
    </location>
</feature>
<dbReference type="Pfam" id="PF19650">
    <property type="entry name" value="DUF6153"/>
    <property type="match status" value="1"/>
</dbReference>
<gene>
    <name evidence="2" type="ORF">RR49_01131</name>
</gene>
<dbReference type="AlphaFoldDB" id="A0A0F0LVV9"/>
<dbReference type="Proteomes" id="UP000033451">
    <property type="component" value="Unassembled WGS sequence"/>
</dbReference>
<dbReference type="RefSeq" id="WP_045247083.1">
    <property type="nucleotide sequence ID" value="NZ_JYIY01000068.1"/>
</dbReference>
<reference evidence="2 3" key="1">
    <citation type="submission" date="2015-02" db="EMBL/GenBank/DDBJ databases">
        <title>Draft genome sequences of ten Microbacterium spp. with emphasis on heavy metal contaminated environments.</title>
        <authorList>
            <person name="Corretto E."/>
        </authorList>
    </citation>
    <scope>NUCLEOTIDE SEQUENCE [LARGE SCALE GENOMIC DNA]</scope>
    <source>
        <strain evidence="2 3">DSM 18659</strain>
    </source>
</reference>
<feature type="transmembrane region" description="Helical" evidence="1">
    <location>
        <begin position="28"/>
        <end position="48"/>
    </location>
</feature>
<evidence type="ECO:0000313" key="2">
    <source>
        <dbReference type="EMBL" id="KJL37243.1"/>
    </source>
</evidence>
<evidence type="ECO:0000256" key="1">
    <source>
        <dbReference type="SAM" id="Phobius"/>
    </source>
</evidence>
<name>A0A0F0LVV9_9MICO</name>